<proteinExistence type="predicted"/>
<reference evidence="1 2" key="1">
    <citation type="submission" date="2017-04" db="EMBL/GenBank/DDBJ databases">
        <authorList>
            <person name="Veseli I.A."/>
            <person name="Tang C."/>
            <person name="Pombert J.-F."/>
        </authorList>
    </citation>
    <scope>NUCLEOTIDE SEQUENCE [LARGE SCALE GENOMIC DNA]</scope>
    <source>
        <strain evidence="1 2">ATCC 700373</strain>
    </source>
</reference>
<dbReference type="KEGG" id="slz:B5P37_03140"/>
<sequence length="98" mass="11552">MNYTVKIDTEIKITSLSDLPKLKEMMERAKMKINKSKLARDLGKDRRTIDKYLKGYTPSSSRKRTSKVDEYYNVIQLLLSEESSQTFYYVDCKIKLDN</sequence>
<gene>
    <name evidence="1" type="ORF">B5P37_03140</name>
</gene>
<evidence type="ECO:0000313" key="1">
    <source>
        <dbReference type="EMBL" id="ARJ50369.1"/>
    </source>
</evidence>
<protein>
    <recommendedName>
        <fullName evidence="3">IS21 family transposase</fullName>
    </recommendedName>
</protein>
<dbReference type="EMBL" id="CP020773">
    <property type="protein sequence ID" value="ARJ50369.1"/>
    <property type="molecule type" value="Genomic_DNA"/>
</dbReference>
<accession>A0AAC9WIM2</accession>
<organism evidence="1 2">
    <name type="scientific">Staphylococcus lutrae</name>
    <dbReference type="NCBI Taxonomy" id="155085"/>
    <lineage>
        <taxon>Bacteria</taxon>
        <taxon>Bacillati</taxon>
        <taxon>Bacillota</taxon>
        <taxon>Bacilli</taxon>
        <taxon>Bacillales</taxon>
        <taxon>Staphylococcaceae</taxon>
        <taxon>Staphylococcus</taxon>
    </lineage>
</organism>
<evidence type="ECO:0000313" key="2">
    <source>
        <dbReference type="Proteomes" id="UP000242864"/>
    </source>
</evidence>
<dbReference type="Proteomes" id="UP000242864">
    <property type="component" value="Chromosome"/>
</dbReference>
<dbReference type="AlphaFoldDB" id="A0AAC9WIM2"/>
<dbReference type="RefSeq" id="WP_085236857.1">
    <property type="nucleotide sequence ID" value="NZ_CP020773.1"/>
</dbReference>
<name>A0AAC9WIM2_9STAP</name>
<keyword evidence="2" id="KW-1185">Reference proteome</keyword>
<evidence type="ECO:0008006" key="3">
    <source>
        <dbReference type="Google" id="ProtNLM"/>
    </source>
</evidence>